<evidence type="ECO:0000256" key="5">
    <source>
        <dbReference type="ARBA" id="ARBA00022723"/>
    </source>
</evidence>
<dbReference type="PANTHER" id="PTHR10642">
    <property type="entry name" value="RIBONUCLEASE H1"/>
    <property type="match status" value="1"/>
</dbReference>
<dbReference type="InterPro" id="IPR002156">
    <property type="entry name" value="RNaseH_domain"/>
</dbReference>
<keyword evidence="7" id="KW-0378">Hydrolase</keyword>
<evidence type="ECO:0000256" key="3">
    <source>
        <dbReference type="ARBA" id="ARBA00012180"/>
    </source>
</evidence>
<dbReference type="Gene3D" id="3.30.420.10">
    <property type="entry name" value="Ribonuclease H-like superfamily/Ribonuclease H"/>
    <property type="match status" value="1"/>
</dbReference>
<evidence type="ECO:0000256" key="7">
    <source>
        <dbReference type="ARBA" id="ARBA00022801"/>
    </source>
</evidence>
<dbReference type="HOGENOM" id="CLU_030894_4_1_1"/>
<dbReference type="AlphaFoldDB" id="S8AUZ4"/>
<accession>S8AUZ4</accession>
<reference evidence="10" key="2">
    <citation type="submission" date="2013-04" db="EMBL/GenBank/DDBJ databases">
        <title>Genomic mechanisms accounting for the adaptation to parasitism in nematode-trapping fungi.</title>
        <authorList>
            <person name="Ahren D.G."/>
        </authorList>
    </citation>
    <scope>NUCLEOTIDE SEQUENCE [LARGE SCALE GENOMIC DNA]</scope>
    <source>
        <strain evidence="10">CBS 200.50</strain>
    </source>
</reference>
<feature type="domain" description="RNase H type-1" evidence="8">
    <location>
        <begin position="94"/>
        <end position="263"/>
    </location>
</feature>
<comment type="similarity">
    <text evidence="2">Belongs to the RNase H family.</text>
</comment>
<evidence type="ECO:0000256" key="4">
    <source>
        <dbReference type="ARBA" id="ARBA00022722"/>
    </source>
</evidence>
<evidence type="ECO:0000256" key="6">
    <source>
        <dbReference type="ARBA" id="ARBA00022759"/>
    </source>
</evidence>
<keyword evidence="6" id="KW-0255">Endonuclease</keyword>
<comment type="caution">
    <text evidence="9">The sequence shown here is derived from an EMBL/GenBank/DDBJ whole genome shotgun (WGS) entry which is preliminary data.</text>
</comment>
<dbReference type="PANTHER" id="PTHR10642:SF26">
    <property type="entry name" value="RIBONUCLEASE H1"/>
    <property type="match status" value="1"/>
</dbReference>
<dbReference type="EMBL" id="AQGS01000034">
    <property type="protein sequence ID" value="EPS44766.1"/>
    <property type="molecule type" value="Genomic_DNA"/>
</dbReference>
<keyword evidence="5" id="KW-0479">Metal-binding</keyword>
<evidence type="ECO:0000256" key="1">
    <source>
        <dbReference type="ARBA" id="ARBA00000077"/>
    </source>
</evidence>
<dbReference type="InterPro" id="IPR012337">
    <property type="entry name" value="RNaseH-like_sf"/>
</dbReference>
<proteinExistence type="inferred from homology"/>
<dbReference type="InterPro" id="IPR036397">
    <property type="entry name" value="RNaseH_sf"/>
</dbReference>
<name>S8AUZ4_DACHA</name>
<dbReference type="CDD" id="cd13934">
    <property type="entry name" value="RNase_H_Dikarya_like"/>
    <property type="match status" value="1"/>
</dbReference>
<keyword evidence="4" id="KW-0540">Nuclease</keyword>
<organism evidence="9 10">
    <name type="scientific">Dactylellina haptotyla (strain CBS 200.50)</name>
    <name type="common">Nematode-trapping fungus</name>
    <name type="synonym">Monacrosporium haptotylum</name>
    <dbReference type="NCBI Taxonomy" id="1284197"/>
    <lineage>
        <taxon>Eukaryota</taxon>
        <taxon>Fungi</taxon>
        <taxon>Dikarya</taxon>
        <taxon>Ascomycota</taxon>
        <taxon>Pezizomycotina</taxon>
        <taxon>Orbiliomycetes</taxon>
        <taxon>Orbiliales</taxon>
        <taxon>Orbiliaceae</taxon>
        <taxon>Dactylellina</taxon>
    </lineage>
</organism>
<comment type="catalytic activity">
    <reaction evidence="1">
        <text>Endonucleolytic cleavage to 5'-phosphomonoester.</text>
        <dbReference type="EC" id="3.1.26.4"/>
    </reaction>
</comment>
<dbReference type="PROSITE" id="PS50879">
    <property type="entry name" value="RNASE_H_1"/>
    <property type="match status" value="1"/>
</dbReference>
<dbReference type="STRING" id="1284197.S8AUZ4"/>
<sequence>MSYQQSTSHYRTNQRLRAAPTGMLLAAPVSVYEEDDQPVIRKAEGSLAHQTIIIPDVKVFEPLDTEATPQTLFPPRECTDHLGFQTVRFINTQDPTCMLVYTDGSCRRNGTPGATAGCALHFRPPGQTPYGHIYGVISFRLEDTGPDGNKTPHTSNRAELRAVIGILQMHWDSEEQKKLVIATDSQYVAKGATGWGKDWNRRDWRRSRGEPVLNRDLWEWLFQKLRDTQELGLEVSFWWIPCHLNTFAHAAAQEAADFTRTWR</sequence>
<evidence type="ECO:0000313" key="9">
    <source>
        <dbReference type="EMBL" id="EPS44766.1"/>
    </source>
</evidence>
<dbReference type="GO" id="GO:0043137">
    <property type="term" value="P:DNA replication, removal of RNA primer"/>
    <property type="evidence" value="ECO:0007669"/>
    <property type="project" value="TreeGrafter"/>
</dbReference>
<protein>
    <recommendedName>
        <fullName evidence="3">ribonuclease H</fullName>
        <ecNumber evidence="3">3.1.26.4</ecNumber>
    </recommendedName>
</protein>
<dbReference type="GO" id="GO:0003676">
    <property type="term" value="F:nucleic acid binding"/>
    <property type="evidence" value="ECO:0007669"/>
    <property type="project" value="InterPro"/>
</dbReference>
<dbReference type="GO" id="GO:0046872">
    <property type="term" value="F:metal ion binding"/>
    <property type="evidence" value="ECO:0007669"/>
    <property type="project" value="UniProtKB-KW"/>
</dbReference>
<evidence type="ECO:0000259" key="8">
    <source>
        <dbReference type="PROSITE" id="PS50879"/>
    </source>
</evidence>
<dbReference type="OrthoDB" id="407198at2759"/>
<evidence type="ECO:0000313" key="10">
    <source>
        <dbReference type="Proteomes" id="UP000015100"/>
    </source>
</evidence>
<dbReference type="eggNOG" id="KOG3752">
    <property type="taxonomic scope" value="Eukaryota"/>
</dbReference>
<evidence type="ECO:0000256" key="2">
    <source>
        <dbReference type="ARBA" id="ARBA00005300"/>
    </source>
</evidence>
<dbReference type="OMA" id="NANRICP"/>
<dbReference type="EC" id="3.1.26.4" evidence="3"/>
<dbReference type="SUPFAM" id="SSF53098">
    <property type="entry name" value="Ribonuclease H-like"/>
    <property type="match status" value="1"/>
</dbReference>
<gene>
    <name evidence="9" type="ORF">H072_1240</name>
</gene>
<dbReference type="GO" id="GO:0004523">
    <property type="term" value="F:RNA-DNA hybrid ribonuclease activity"/>
    <property type="evidence" value="ECO:0007669"/>
    <property type="project" value="UniProtKB-EC"/>
</dbReference>
<dbReference type="InterPro" id="IPR050092">
    <property type="entry name" value="RNase_H"/>
</dbReference>
<dbReference type="Pfam" id="PF00075">
    <property type="entry name" value="RNase_H"/>
    <property type="match status" value="1"/>
</dbReference>
<dbReference type="Proteomes" id="UP000015100">
    <property type="component" value="Unassembled WGS sequence"/>
</dbReference>
<keyword evidence="10" id="KW-1185">Reference proteome</keyword>
<reference evidence="9 10" key="1">
    <citation type="journal article" date="2013" name="PLoS Genet.">
        <title>Genomic mechanisms accounting for the adaptation to parasitism in nematode-trapping fungi.</title>
        <authorList>
            <person name="Meerupati T."/>
            <person name="Andersson K.M."/>
            <person name="Friman E."/>
            <person name="Kumar D."/>
            <person name="Tunlid A."/>
            <person name="Ahren D."/>
        </authorList>
    </citation>
    <scope>NUCLEOTIDE SEQUENCE [LARGE SCALE GENOMIC DNA]</scope>
    <source>
        <strain evidence="9 10">CBS 200.50</strain>
    </source>
</reference>